<evidence type="ECO:0000256" key="6">
    <source>
        <dbReference type="ARBA" id="ARBA00023163"/>
    </source>
</evidence>
<dbReference type="Pfam" id="PF04082">
    <property type="entry name" value="Fungal_trans"/>
    <property type="match status" value="1"/>
</dbReference>
<dbReference type="InterPro" id="IPR051615">
    <property type="entry name" value="Transcr_Regulatory_Elem"/>
</dbReference>
<dbReference type="GO" id="GO:0005634">
    <property type="term" value="C:nucleus"/>
    <property type="evidence" value="ECO:0007669"/>
    <property type="project" value="UniProtKB-SubCell"/>
</dbReference>
<dbReference type="PANTHER" id="PTHR31313:SF86">
    <property type="entry name" value="ZN(2)-C6 FUNGAL-TYPE DOMAIN-CONTAINING PROTEIN"/>
    <property type="match status" value="1"/>
</dbReference>
<dbReference type="AlphaFoldDB" id="A0A1L9T0F7"/>
<dbReference type="InterPro" id="IPR036864">
    <property type="entry name" value="Zn2-C6_fun-type_DNA-bd_sf"/>
</dbReference>
<dbReference type="GO" id="GO:0003677">
    <property type="term" value="F:DNA binding"/>
    <property type="evidence" value="ECO:0007669"/>
    <property type="project" value="UniProtKB-KW"/>
</dbReference>
<feature type="domain" description="Zn(2)-C6 fungal-type" evidence="9">
    <location>
        <begin position="46"/>
        <end position="76"/>
    </location>
</feature>
<dbReference type="CDD" id="cd00067">
    <property type="entry name" value="GAL4"/>
    <property type="match status" value="1"/>
</dbReference>
<evidence type="ECO:0000256" key="1">
    <source>
        <dbReference type="ARBA" id="ARBA00004123"/>
    </source>
</evidence>
<dbReference type="InterPro" id="IPR007219">
    <property type="entry name" value="XnlR_reg_dom"/>
</dbReference>
<dbReference type="RefSeq" id="XP_040696693.1">
    <property type="nucleotide sequence ID" value="XM_040848311.1"/>
</dbReference>
<feature type="region of interest" description="Disordered" evidence="8">
    <location>
        <begin position="1"/>
        <end position="38"/>
    </location>
</feature>
<evidence type="ECO:0000256" key="2">
    <source>
        <dbReference type="ARBA" id="ARBA00022723"/>
    </source>
</evidence>
<keyword evidence="4" id="KW-0805">Transcription regulation</keyword>
<keyword evidence="5" id="KW-0238">DNA-binding</keyword>
<dbReference type="Pfam" id="PF00172">
    <property type="entry name" value="Zn_clus"/>
    <property type="match status" value="1"/>
</dbReference>
<protein>
    <recommendedName>
        <fullName evidence="9">Zn(2)-C6 fungal-type domain-containing protein</fullName>
    </recommendedName>
</protein>
<dbReference type="PROSITE" id="PS50048">
    <property type="entry name" value="ZN2_CY6_FUNGAL_2"/>
    <property type="match status" value="1"/>
</dbReference>
<feature type="compositionally biased region" description="Polar residues" evidence="8">
    <location>
        <begin position="12"/>
        <end position="32"/>
    </location>
</feature>
<evidence type="ECO:0000259" key="9">
    <source>
        <dbReference type="PROSITE" id="PS50048"/>
    </source>
</evidence>
<dbReference type="VEuPathDB" id="FungiDB:ASPSYDRAFT_51564"/>
<dbReference type="GeneID" id="63764384"/>
<reference evidence="11" key="1">
    <citation type="journal article" date="2017" name="Genome Biol.">
        <title>Comparative genomics reveals high biological diversity and specific adaptations in the industrially and medically important fungal genus Aspergillus.</title>
        <authorList>
            <person name="de Vries R.P."/>
            <person name="Riley R."/>
            <person name="Wiebenga A."/>
            <person name="Aguilar-Osorio G."/>
            <person name="Amillis S."/>
            <person name="Uchima C.A."/>
            <person name="Anderluh G."/>
            <person name="Asadollahi M."/>
            <person name="Askin M."/>
            <person name="Barry K."/>
            <person name="Battaglia E."/>
            <person name="Bayram O."/>
            <person name="Benocci T."/>
            <person name="Braus-Stromeyer S.A."/>
            <person name="Caldana C."/>
            <person name="Canovas D."/>
            <person name="Cerqueira G.C."/>
            <person name="Chen F."/>
            <person name="Chen W."/>
            <person name="Choi C."/>
            <person name="Clum A."/>
            <person name="Dos Santos R.A."/>
            <person name="Damasio A.R."/>
            <person name="Diallinas G."/>
            <person name="Emri T."/>
            <person name="Fekete E."/>
            <person name="Flipphi M."/>
            <person name="Freyberg S."/>
            <person name="Gallo A."/>
            <person name="Gournas C."/>
            <person name="Habgood R."/>
            <person name="Hainaut M."/>
            <person name="Harispe M.L."/>
            <person name="Henrissat B."/>
            <person name="Hilden K.S."/>
            <person name="Hope R."/>
            <person name="Hossain A."/>
            <person name="Karabika E."/>
            <person name="Karaffa L."/>
            <person name="Karanyi Z."/>
            <person name="Krasevec N."/>
            <person name="Kuo A."/>
            <person name="Kusch H."/>
            <person name="LaButti K."/>
            <person name="Lagendijk E.L."/>
            <person name="Lapidus A."/>
            <person name="Levasseur A."/>
            <person name="Lindquist E."/>
            <person name="Lipzen A."/>
            <person name="Logrieco A.F."/>
            <person name="MacCabe A."/>
            <person name="Maekelae M.R."/>
            <person name="Malavazi I."/>
            <person name="Melin P."/>
            <person name="Meyer V."/>
            <person name="Mielnichuk N."/>
            <person name="Miskei M."/>
            <person name="Molnar A.P."/>
            <person name="Mule G."/>
            <person name="Ngan C.Y."/>
            <person name="Orejas M."/>
            <person name="Orosz E."/>
            <person name="Ouedraogo J.P."/>
            <person name="Overkamp K.M."/>
            <person name="Park H.-S."/>
            <person name="Perrone G."/>
            <person name="Piumi F."/>
            <person name="Punt P.J."/>
            <person name="Ram A.F."/>
            <person name="Ramon A."/>
            <person name="Rauscher S."/>
            <person name="Record E."/>
            <person name="Riano-Pachon D.M."/>
            <person name="Robert V."/>
            <person name="Roehrig J."/>
            <person name="Ruller R."/>
            <person name="Salamov A."/>
            <person name="Salih N.S."/>
            <person name="Samson R.A."/>
            <person name="Sandor E."/>
            <person name="Sanguinetti M."/>
            <person name="Schuetze T."/>
            <person name="Sepcic K."/>
            <person name="Shelest E."/>
            <person name="Sherlock G."/>
            <person name="Sophianopoulou V."/>
            <person name="Squina F.M."/>
            <person name="Sun H."/>
            <person name="Susca A."/>
            <person name="Todd R.B."/>
            <person name="Tsang A."/>
            <person name="Unkles S.E."/>
            <person name="van de Wiele N."/>
            <person name="van Rossen-Uffink D."/>
            <person name="Oliveira J.V."/>
            <person name="Vesth T.C."/>
            <person name="Visser J."/>
            <person name="Yu J.-H."/>
            <person name="Zhou M."/>
            <person name="Andersen M.R."/>
            <person name="Archer D.B."/>
            <person name="Baker S.E."/>
            <person name="Benoit I."/>
            <person name="Brakhage A.A."/>
            <person name="Braus G.H."/>
            <person name="Fischer R."/>
            <person name="Frisvad J.C."/>
            <person name="Goldman G.H."/>
            <person name="Houbraken J."/>
            <person name="Oakley B."/>
            <person name="Pocsi I."/>
            <person name="Scazzocchio C."/>
            <person name="Seiboth B."/>
            <person name="vanKuyk P.A."/>
            <person name="Wortman J."/>
            <person name="Dyer P.S."/>
            <person name="Grigoriev I.V."/>
        </authorList>
    </citation>
    <scope>NUCLEOTIDE SEQUENCE [LARGE SCALE GENOMIC DNA]</scope>
    <source>
        <strain evidence="11">CBS 593.65</strain>
    </source>
</reference>
<accession>A0A1L9T0F7</accession>
<keyword evidence="7" id="KW-0539">Nucleus</keyword>
<dbReference type="InterPro" id="IPR001138">
    <property type="entry name" value="Zn2Cys6_DnaBD"/>
</dbReference>
<dbReference type="SUPFAM" id="SSF57701">
    <property type="entry name" value="Zn2/Cys6 DNA-binding domain"/>
    <property type="match status" value="1"/>
</dbReference>
<feature type="region of interest" description="Disordered" evidence="8">
    <location>
        <begin position="116"/>
        <end position="176"/>
    </location>
</feature>
<keyword evidence="3" id="KW-0862">Zinc</keyword>
<sequence>MPPTAEKRTSKGPAQNPGSRTPGARSNTRNGVSRSSSSSSSLLCRTCLRCRTKKVKCSGTRPHCTACTSSRKECKYPEDARRSGRMTKDHTRALQNEICILWQLVAERELPTQTQAQTQSQLGIIGPAGTPGSRGGDVLDSPDSEVSVPRQESSGHHRRDSYATTHGTGNGSSPQDVYIVGTVTEDGRVQAYGVTSTLHEPATVMPHEGTLLNTNSMADDEEKKARTQIVRDQLIANAAIQRQKETSLDLTPQVKQNIDFDGVEPAMAFHLLNLHWNRQHYSYLLTYRPAIMESIITGGPYVNKLLLNAIYYSTSLYCDSIDHNGTNSRGGRFYQRLKELLVQEIDQPSLPTAVALLLCGASLVSHGKQSAGWVLSGTAYRMIIDLGCHLSIDEVQQRSNRDNNGTPSRITAIEFEMRKRVYWGAFMTDKFQSLYLGRAPALRSTDVQPPKELLDSYEEMELWEPYRGLEDSPRHQSTYQPRLSYAVSTFTSLLRLAEIANQIIETFYSKNSMHTPMEDLRQMKAAITSHLDDWESSLPSHLHFDPCTDPTPPPHQITPHTTYWTLKILLERPFLNTGHLNFVSDATTQSHGEDSCTTAAVKIYSYVKAYHHTFTLRRAPYLLCYAIYSAVLVILRQSWHDRARLAECIPFFWSALIELQQGCNAGLKKPLSILKALMTRLGEDIPGLHGLGRERKSRATSNSVDGVGGFAGDINSQLQGDALGESFNTHLLQSLDLDFLNSEQWFNTAGEESLLDDSMYGLFTS</sequence>
<evidence type="ECO:0000256" key="7">
    <source>
        <dbReference type="ARBA" id="ARBA00023242"/>
    </source>
</evidence>
<evidence type="ECO:0000313" key="11">
    <source>
        <dbReference type="Proteomes" id="UP000184356"/>
    </source>
</evidence>
<evidence type="ECO:0000256" key="4">
    <source>
        <dbReference type="ARBA" id="ARBA00023015"/>
    </source>
</evidence>
<keyword evidence="6" id="KW-0804">Transcription</keyword>
<dbReference type="OrthoDB" id="2154091at2759"/>
<keyword evidence="2" id="KW-0479">Metal-binding</keyword>
<evidence type="ECO:0000256" key="5">
    <source>
        <dbReference type="ARBA" id="ARBA00023125"/>
    </source>
</evidence>
<dbReference type="SMART" id="SM00066">
    <property type="entry name" value="GAL4"/>
    <property type="match status" value="1"/>
</dbReference>
<dbReference type="GO" id="GO:0008270">
    <property type="term" value="F:zinc ion binding"/>
    <property type="evidence" value="ECO:0007669"/>
    <property type="project" value="InterPro"/>
</dbReference>
<organism evidence="10 11">
    <name type="scientific">Aspergillus sydowii CBS 593.65</name>
    <dbReference type="NCBI Taxonomy" id="1036612"/>
    <lineage>
        <taxon>Eukaryota</taxon>
        <taxon>Fungi</taxon>
        <taxon>Dikarya</taxon>
        <taxon>Ascomycota</taxon>
        <taxon>Pezizomycotina</taxon>
        <taxon>Eurotiomycetes</taxon>
        <taxon>Eurotiomycetidae</taxon>
        <taxon>Eurotiales</taxon>
        <taxon>Aspergillaceae</taxon>
        <taxon>Aspergillus</taxon>
        <taxon>Aspergillus subgen. Nidulantes</taxon>
    </lineage>
</organism>
<comment type="subcellular location">
    <subcellularLocation>
        <location evidence="1">Nucleus</location>
    </subcellularLocation>
</comment>
<dbReference type="STRING" id="1036612.A0A1L9T0F7"/>
<dbReference type="EMBL" id="KV878599">
    <property type="protein sequence ID" value="OJJ52887.1"/>
    <property type="molecule type" value="Genomic_DNA"/>
</dbReference>
<dbReference type="GO" id="GO:0000981">
    <property type="term" value="F:DNA-binding transcription factor activity, RNA polymerase II-specific"/>
    <property type="evidence" value="ECO:0007669"/>
    <property type="project" value="InterPro"/>
</dbReference>
<evidence type="ECO:0000256" key="8">
    <source>
        <dbReference type="SAM" id="MobiDB-lite"/>
    </source>
</evidence>
<dbReference type="PROSITE" id="PS00463">
    <property type="entry name" value="ZN2_CY6_FUNGAL_1"/>
    <property type="match status" value="1"/>
</dbReference>
<evidence type="ECO:0000313" key="10">
    <source>
        <dbReference type="EMBL" id="OJJ52887.1"/>
    </source>
</evidence>
<dbReference type="Gene3D" id="4.10.240.10">
    <property type="entry name" value="Zn(2)-C6 fungal-type DNA-binding domain"/>
    <property type="match status" value="1"/>
</dbReference>
<dbReference type="CDD" id="cd12148">
    <property type="entry name" value="fungal_TF_MHR"/>
    <property type="match status" value="1"/>
</dbReference>
<dbReference type="Proteomes" id="UP000184356">
    <property type="component" value="Unassembled WGS sequence"/>
</dbReference>
<evidence type="ECO:0000256" key="3">
    <source>
        <dbReference type="ARBA" id="ARBA00022833"/>
    </source>
</evidence>
<gene>
    <name evidence="10" type="ORF">ASPSYDRAFT_51564</name>
</gene>
<name>A0A1L9T0F7_9EURO</name>
<keyword evidence="11" id="KW-1185">Reference proteome</keyword>
<dbReference type="GO" id="GO:0006351">
    <property type="term" value="P:DNA-templated transcription"/>
    <property type="evidence" value="ECO:0007669"/>
    <property type="project" value="InterPro"/>
</dbReference>
<feature type="compositionally biased region" description="Polar residues" evidence="8">
    <location>
        <begin position="162"/>
        <end position="175"/>
    </location>
</feature>
<proteinExistence type="predicted"/>
<dbReference type="PANTHER" id="PTHR31313">
    <property type="entry name" value="TY1 ENHANCER ACTIVATOR"/>
    <property type="match status" value="1"/>
</dbReference>
<dbReference type="SMART" id="SM00906">
    <property type="entry name" value="Fungal_trans"/>
    <property type="match status" value="1"/>
</dbReference>